<sequence>MRLIDFAGALSSERREEVRARNQDAPVCPAAPRGDEDTAQGALGNPAARRTRSEAGVALRTKDGSISEGSENLPATSMCASHDPPWKRCEAPRAVCDRGAVAARGRAAAAEADEESTFTAAPLCGRDALVQTCARQAGSAESSRKGGPADPLTNHGYLTAKHSAHAEPRAAMPCLQALLPEGLVGARGRTLRIAPATGHSAIVAAQGTHHGFGRIGRGYWLSRLCAHPISFYFSEEA</sequence>
<feature type="region of interest" description="Disordered" evidence="1">
    <location>
        <begin position="11"/>
        <end position="70"/>
    </location>
</feature>
<name>A0AAW3A8D8_9TRYP</name>
<dbReference type="EMBL" id="JBAMZL010000031">
    <property type="protein sequence ID" value="KAL0500676.1"/>
    <property type="molecule type" value="Genomic_DNA"/>
</dbReference>
<dbReference type="Proteomes" id="UP001482455">
    <property type="component" value="Unassembled WGS sequence"/>
</dbReference>
<dbReference type="AlphaFoldDB" id="A0AAW3A8D8"/>
<comment type="caution">
    <text evidence="2">The sequence shown here is derived from an EMBL/GenBank/DDBJ whole genome shotgun (WGS) entry which is preliminary data.</text>
</comment>
<evidence type="ECO:0000256" key="1">
    <source>
        <dbReference type="SAM" id="MobiDB-lite"/>
    </source>
</evidence>
<keyword evidence="3" id="KW-1185">Reference proteome</keyword>
<organism evidence="2 3">
    <name type="scientific">Leishmania utingensis</name>
    <dbReference type="NCBI Taxonomy" id="653362"/>
    <lineage>
        <taxon>Eukaryota</taxon>
        <taxon>Discoba</taxon>
        <taxon>Euglenozoa</taxon>
        <taxon>Kinetoplastea</taxon>
        <taxon>Metakinetoplastina</taxon>
        <taxon>Trypanosomatida</taxon>
        <taxon>Trypanosomatidae</taxon>
        <taxon>Leishmaniinae</taxon>
        <taxon>Leishmania</taxon>
    </lineage>
</organism>
<gene>
    <name evidence="2" type="ORF">Q4I30_005576</name>
</gene>
<evidence type="ECO:0000313" key="2">
    <source>
        <dbReference type="EMBL" id="KAL0500676.1"/>
    </source>
</evidence>
<accession>A0AAW3A8D8</accession>
<reference evidence="2 3" key="1">
    <citation type="submission" date="2024-02" db="EMBL/GenBank/DDBJ databases">
        <title>FIRST GENOME SEQUENCES OF Leishmania (Viannia) shawi, Leishmania (Viannia) lindenbergi AND Leishmania (Viannia) utingensis.</title>
        <authorList>
            <person name="Resadore F."/>
            <person name="Custodio M.G.F."/>
            <person name="Boite M.C."/>
            <person name="Cupolillo E."/>
            <person name="Ferreira G.E.M."/>
        </authorList>
    </citation>
    <scope>NUCLEOTIDE SEQUENCE [LARGE SCALE GENOMIC DNA]</scope>
    <source>
        <strain evidence="2 3">ITUB/BR/1977/M4964</strain>
    </source>
</reference>
<feature type="compositionally biased region" description="Basic and acidic residues" evidence="1">
    <location>
        <begin position="12"/>
        <end position="22"/>
    </location>
</feature>
<protein>
    <submittedName>
        <fullName evidence="2">Uncharacterized protein</fullName>
    </submittedName>
</protein>
<evidence type="ECO:0000313" key="3">
    <source>
        <dbReference type="Proteomes" id="UP001482455"/>
    </source>
</evidence>
<proteinExistence type="predicted"/>